<evidence type="ECO:0000256" key="1">
    <source>
        <dbReference type="ARBA" id="ARBA00005015"/>
    </source>
</evidence>
<evidence type="ECO:0000256" key="7">
    <source>
        <dbReference type="ARBA" id="ARBA00022697"/>
    </source>
</evidence>
<evidence type="ECO:0000256" key="10">
    <source>
        <dbReference type="ARBA" id="ARBA00022840"/>
    </source>
</evidence>
<dbReference type="PROSITE" id="PS00627">
    <property type="entry name" value="GHMP_KINASES_ATP"/>
    <property type="match status" value="1"/>
</dbReference>
<comment type="catalytic activity">
    <reaction evidence="11 13">
        <text>L-homoserine + ATP = O-phospho-L-homoserine + ADP + H(+)</text>
        <dbReference type="Rhea" id="RHEA:13985"/>
        <dbReference type="ChEBI" id="CHEBI:15378"/>
        <dbReference type="ChEBI" id="CHEBI:30616"/>
        <dbReference type="ChEBI" id="CHEBI:57476"/>
        <dbReference type="ChEBI" id="CHEBI:57590"/>
        <dbReference type="ChEBI" id="CHEBI:456216"/>
        <dbReference type="EC" id="2.7.1.39"/>
    </reaction>
</comment>
<dbReference type="Proteomes" id="UP000195447">
    <property type="component" value="Unassembled WGS sequence"/>
</dbReference>
<comment type="function">
    <text evidence="12 13">Catalyzes the ATP-dependent phosphorylation of L-homoserine to L-homoserine phosphate.</text>
</comment>
<dbReference type="RefSeq" id="WP_087158087.1">
    <property type="nucleotide sequence ID" value="NZ_JACJIY010000001.1"/>
</dbReference>
<evidence type="ECO:0000256" key="5">
    <source>
        <dbReference type="ARBA" id="ARBA00022605"/>
    </source>
</evidence>
<evidence type="ECO:0000313" key="16">
    <source>
        <dbReference type="Proteomes" id="UP000195447"/>
    </source>
</evidence>
<dbReference type="HAMAP" id="MF_00384">
    <property type="entry name" value="Homoser_kinase"/>
    <property type="match status" value="1"/>
</dbReference>
<dbReference type="Gene3D" id="3.30.230.10">
    <property type="match status" value="1"/>
</dbReference>
<dbReference type="SUPFAM" id="SSF55060">
    <property type="entry name" value="GHMP Kinase, C-terminal domain"/>
    <property type="match status" value="1"/>
</dbReference>
<dbReference type="InterPro" id="IPR006204">
    <property type="entry name" value="GHMP_kinase_N_dom"/>
</dbReference>
<dbReference type="InterPro" id="IPR000870">
    <property type="entry name" value="Homoserine_kinase"/>
</dbReference>
<dbReference type="GO" id="GO:0004413">
    <property type="term" value="F:homoserine kinase activity"/>
    <property type="evidence" value="ECO:0007669"/>
    <property type="project" value="UniProtKB-UniRule"/>
</dbReference>
<dbReference type="AlphaFoldDB" id="A0A1Y4M0F0"/>
<evidence type="ECO:0000256" key="9">
    <source>
        <dbReference type="ARBA" id="ARBA00022777"/>
    </source>
</evidence>
<proteinExistence type="inferred from homology"/>
<evidence type="ECO:0000256" key="6">
    <source>
        <dbReference type="ARBA" id="ARBA00022679"/>
    </source>
</evidence>
<evidence type="ECO:0000256" key="2">
    <source>
        <dbReference type="ARBA" id="ARBA00007370"/>
    </source>
</evidence>
<dbReference type="UniPathway" id="UPA00050">
    <property type="reaction ID" value="UER00064"/>
</dbReference>
<gene>
    <name evidence="13" type="primary">thrB</name>
    <name evidence="15" type="ORF">B5F14_01370</name>
</gene>
<dbReference type="PRINTS" id="PR00958">
    <property type="entry name" value="HOMSERKINASE"/>
</dbReference>
<feature type="domain" description="GHMP kinase N-terminal" evidence="14">
    <location>
        <begin position="57"/>
        <end position="134"/>
    </location>
</feature>
<keyword evidence="9 13" id="KW-0418">Kinase</keyword>
<dbReference type="PIRSF" id="PIRSF000676">
    <property type="entry name" value="Homoser_kin"/>
    <property type="match status" value="1"/>
</dbReference>
<evidence type="ECO:0000313" key="15">
    <source>
        <dbReference type="EMBL" id="OUP61630.1"/>
    </source>
</evidence>
<keyword evidence="16" id="KW-1185">Reference proteome</keyword>
<evidence type="ECO:0000259" key="14">
    <source>
        <dbReference type="Pfam" id="PF00288"/>
    </source>
</evidence>
<comment type="subcellular location">
    <subcellularLocation>
        <location evidence="13">Cytoplasm</location>
    </subcellularLocation>
</comment>
<evidence type="ECO:0000256" key="13">
    <source>
        <dbReference type="HAMAP-Rule" id="MF_00384"/>
    </source>
</evidence>
<name>A0A1Y4M0F0_9FIRM</name>
<dbReference type="GO" id="GO:0005737">
    <property type="term" value="C:cytoplasm"/>
    <property type="evidence" value="ECO:0007669"/>
    <property type="project" value="UniProtKB-SubCell"/>
</dbReference>
<dbReference type="InterPro" id="IPR020568">
    <property type="entry name" value="Ribosomal_Su5_D2-typ_SF"/>
</dbReference>
<evidence type="ECO:0000256" key="11">
    <source>
        <dbReference type="ARBA" id="ARBA00049375"/>
    </source>
</evidence>
<comment type="similarity">
    <text evidence="2 13">Belongs to the GHMP kinase family. Homoserine kinase subfamily.</text>
</comment>
<dbReference type="NCBIfam" id="TIGR00191">
    <property type="entry name" value="thrB"/>
    <property type="match status" value="1"/>
</dbReference>
<accession>A0A1Y4M0F0</accession>
<sequence>MICVKVPATSANCCVGFDTLGMALDWFATFYFEPNPEFVIEGCPDEFKNEDNLVIVGFKKTCDYMKVDMPTLKLKIDTDIPSSRGLGSSSTCIVAGIMAADAWFHGQLNKMEMLKIATEIEGHPDNVAPAIFGQACTSFMDDGDVRMMMIPCQNFKGLAMIPDYPIQTSEARKVLPQTIDYKDAVKQVGYALSFVQCLSSGNELIFPKTCHDFLHEPYRCKLIKEYAEIHDYCKSIDLAMWISGSGSTMLAMSLDEKKLDMLQEWIVKYCGMSYKKVSISTKGAYIEYE</sequence>
<reference evidence="16" key="1">
    <citation type="submission" date="2017-04" db="EMBL/GenBank/DDBJ databases">
        <title>Function of individual gut microbiota members based on whole genome sequencing of pure cultures obtained from chicken caecum.</title>
        <authorList>
            <person name="Medvecky M."/>
            <person name="Cejkova D."/>
            <person name="Polansky O."/>
            <person name="Karasova D."/>
            <person name="Kubasova T."/>
            <person name="Cizek A."/>
            <person name="Rychlik I."/>
        </authorList>
    </citation>
    <scope>NUCLEOTIDE SEQUENCE [LARGE SCALE GENOMIC DNA]</scope>
    <source>
        <strain evidence="16">An178</strain>
    </source>
</reference>
<dbReference type="EMBL" id="NFKM01000002">
    <property type="protein sequence ID" value="OUP61630.1"/>
    <property type="molecule type" value="Genomic_DNA"/>
</dbReference>
<dbReference type="InterPro" id="IPR014721">
    <property type="entry name" value="Ribsml_uS5_D2-typ_fold_subgr"/>
</dbReference>
<dbReference type="GO" id="GO:0009088">
    <property type="term" value="P:threonine biosynthetic process"/>
    <property type="evidence" value="ECO:0007669"/>
    <property type="project" value="UniProtKB-UniRule"/>
</dbReference>
<dbReference type="PANTHER" id="PTHR20861">
    <property type="entry name" value="HOMOSERINE/4-DIPHOSPHOCYTIDYL-2-C-METHYL-D-ERYTHRITOL KINASE"/>
    <property type="match status" value="1"/>
</dbReference>
<protein>
    <recommendedName>
        <fullName evidence="4 13">Homoserine kinase</fullName>
        <shortName evidence="13">HK</shortName>
        <shortName evidence="13">HSK</shortName>
        <ecNumber evidence="3 13">2.7.1.39</ecNumber>
    </recommendedName>
</protein>
<keyword evidence="8 13" id="KW-0547">Nucleotide-binding</keyword>
<comment type="pathway">
    <text evidence="1 13">Amino-acid biosynthesis; L-threonine biosynthesis; L-threonine from L-aspartate: step 4/5.</text>
</comment>
<evidence type="ECO:0000256" key="8">
    <source>
        <dbReference type="ARBA" id="ARBA00022741"/>
    </source>
</evidence>
<keyword evidence="10 13" id="KW-0067">ATP-binding</keyword>
<dbReference type="Gene3D" id="3.30.70.890">
    <property type="entry name" value="GHMP kinase, C-terminal domain"/>
    <property type="match status" value="1"/>
</dbReference>
<evidence type="ECO:0000256" key="12">
    <source>
        <dbReference type="ARBA" id="ARBA00049954"/>
    </source>
</evidence>
<dbReference type="InterPro" id="IPR036554">
    <property type="entry name" value="GHMP_kinase_C_sf"/>
</dbReference>
<dbReference type="Pfam" id="PF00288">
    <property type="entry name" value="GHMP_kinases_N"/>
    <property type="match status" value="1"/>
</dbReference>
<evidence type="ECO:0000256" key="4">
    <source>
        <dbReference type="ARBA" id="ARBA00017858"/>
    </source>
</evidence>
<keyword evidence="13" id="KW-0963">Cytoplasm</keyword>
<dbReference type="EC" id="2.7.1.39" evidence="3 13"/>
<feature type="binding site" evidence="13">
    <location>
        <begin position="81"/>
        <end position="91"/>
    </location>
    <ligand>
        <name>ATP</name>
        <dbReference type="ChEBI" id="CHEBI:30616"/>
    </ligand>
</feature>
<dbReference type="SUPFAM" id="SSF54211">
    <property type="entry name" value="Ribosomal protein S5 domain 2-like"/>
    <property type="match status" value="1"/>
</dbReference>
<evidence type="ECO:0000256" key="3">
    <source>
        <dbReference type="ARBA" id="ARBA00012078"/>
    </source>
</evidence>
<keyword evidence="6 13" id="KW-0808">Transferase</keyword>
<dbReference type="GO" id="GO:0005524">
    <property type="term" value="F:ATP binding"/>
    <property type="evidence" value="ECO:0007669"/>
    <property type="project" value="UniProtKB-UniRule"/>
</dbReference>
<dbReference type="PANTHER" id="PTHR20861:SF1">
    <property type="entry name" value="HOMOSERINE KINASE"/>
    <property type="match status" value="1"/>
</dbReference>
<comment type="caution">
    <text evidence="15">The sequence shown here is derived from an EMBL/GenBank/DDBJ whole genome shotgun (WGS) entry which is preliminary data.</text>
</comment>
<keyword evidence="7 13" id="KW-0791">Threonine biosynthesis</keyword>
<organism evidence="15 16">
    <name type="scientific">Faecalitalea cylindroides</name>
    <dbReference type="NCBI Taxonomy" id="39483"/>
    <lineage>
        <taxon>Bacteria</taxon>
        <taxon>Bacillati</taxon>
        <taxon>Bacillota</taxon>
        <taxon>Erysipelotrichia</taxon>
        <taxon>Erysipelotrichales</taxon>
        <taxon>Erysipelotrichaceae</taxon>
        <taxon>Faecalitalea</taxon>
    </lineage>
</organism>
<dbReference type="InterPro" id="IPR006203">
    <property type="entry name" value="GHMP_knse_ATP-bd_CS"/>
</dbReference>
<keyword evidence="5 13" id="KW-0028">Amino-acid biosynthesis</keyword>